<evidence type="ECO:0008006" key="6">
    <source>
        <dbReference type="Google" id="ProtNLM"/>
    </source>
</evidence>
<feature type="binding site" evidence="3">
    <location>
        <position position="11"/>
    </location>
    <ligand>
        <name>a divalent metal cation</name>
        <dbReference type="ChEBI" id="CHEBI:60240"/>
        <label>1</label>
    </ligand>
</feature>
<dbReference type="PANTHER" id="PTHR46124">
    <property type="entry name" value="D-AMINOACYL-TRNA DEACYLASE"/>
    <property type="match status" value="1"/>
</dbReference>
<dbReference type="Gene3D" id="3.20.20.140">
    <property type="entry name" value="Metal-dependent hydrolases"/>
    <property type="match status" value="1"/>
</dbReference>
<gene>
    <name evidence="4" type="ORF">A2841_00850</name>
</gene>
<dbReference type="EMBL" id="MFKP01000004">
    <property type="protein sequence ID" value="OGG44691.1"/>
    <property type="molecule type" value="Genomic_DNA"/>
</dbReference>
<sequence>MLPKYIDVHSHVTFKDYDADLPEVLSRMEEEDVWTIGVGVDFATSQEAVRFADEREGFWASIGLHPTDTKTEGFDTSKYKELVTHPKVVGIGECGLDFFRISGDVVAEKKRQKDDFEKQLQFAIEYDKPLMLHSRPSKGTLDAYHDLLSILESKKKEAGERLRGNVHFFVGDVAIARRFYDIGFTTSFTGVITFAREYDDVVRFAPLDMIMTETDAPFASPEPFRGRRNEPVYVKYVVEALARIRGSDTESVRETVVTNAARVFKISSR</sequence>
<dbReference type="PIRSF" id="PIRSF005902">
    <property type="entry name" value="DNase_TatD"/>
    <property type="match status" value="1"/>
</dbReference>
<evidence type="ECO:0000256" key="2">
    <source>
        <dbReference type="ARBA" id="ARBA00022801"/>
    </source>
</evidence>
<dbReference type="GO" id="GO:0016788">
    <property type="term" value="F:hydrolase activity, acting on ester bonds"/>
    <property type="evidence" value="ECO:0007669"/>
    <property type="project" value="InterPro"/>
</dbReference>
<accession>A0A1F6C6C1</accession>
<reference evidence="4 5" key="1">
    <citation type="journal article" date="2016" name="Nat. Commun.">
        <title>Thousands of microbial genomes shed light on interconnected biogeochemical processes in an aquifer system.</title>
        <authorList>
            <person name="Anantharaman K."/>
            <person name="Brown C.T."/>
            <person name="Hug L.A."/>
            <person name="Sharon I."/>
            <person name="Castelle C.J."/>
            <person name="Probst A.J."/>
            <person name="Thomas B.C."/>
            <person name="Singh A."/>
            <person name="Wilkins M.J."/>
            <person name="Karaoz U."/>
            <person name="Brodie E.L."/>
            <person name="Williams K.H."/>
            <person name="Hubbard S.S."/>
            <person name="Banfield J.F."/>
        </authorList>
    </citation>
    <scope>NUCLEOTIDE SEQUENCE [LARGE SCALE GENOMIC DNA]</scope>
</reference>
<name>A0A1F6C6C1_9BACT</name>
<evidence type="ECO:0000256" key="3">
    <source>
        <dbReference type="PIRSR" id="PIRSR005902-1"/>
    </source>
</evidence>
<organism evidence="4 5">
    <name type="scientific">Candidatus Kaiserbacteria bacterium RIFCSPHIGHO2_01_FULL_48_10</name>
    <dbReference type="NCBI Taxonomy" id="1798476"/>
    <lineage>
        <taxon>Bacteria</taxon>
        <taxon>Candidatus Kaiseribacteriota</taxon>
    </lineage>
</organism>
<feature type="binding site" evidence="3">
    <location>
        <position position="215"/>
    </location>
    <ligand>
        <name>a divalent metal cation</name>
        <dbReference type="ChEBI" id="CHEBI:60240"/>
        <label>1</label>
    </ligand>
</feature>
<feature type="binding site" evidence="3">
    <location>
        <position position="167"/>
    </location>
    <ligand>
        <name>a divalent metal cation</name>
        <dbReference type="ChEBI" id="CHEBI:60240"/>
        <label>2</label>
    </ligand>
</feature>
<proteinExistence type="predicted"/>
<feature type="binding site" evidence="3">
    <location>
        <position position="93"/>
    </location>
    <ligand>
        <name>a divalent metal cation</name>
        <dbReference type="ChEBI" id="CHEBI:60240"/>
        <label>1</label>
    </ligand>
</feature>
<feature type="binding site" evidence="3">
    <location>
        <position position="9"/>
    </location>
    <ligand>
        <name>a divalent metal cation</name>
        <dbReference type="ChEBI" id="CHEBI:60240"/>
        <label>1</label>
    </ligand>
</feature>
<protein>
    <recommendedName>
        <fullName evidence="6">Hydrolase TatD</fullName>
    </recommendedName>
</protein>
<evidence type="ECO:0000313" key="5">
    <source>
        <dbReference type="Proteomes" id="UP000178249"/>
    </source>
</evidence>
<evidence type="ECO:0000256" key="1">
    <source>
        <dbReference type="ARBA" id="ARBA00022723"/>
    </source>
</evidence>
<evidence type="ECO:0000313" key="4">
    <source>
        <dbReference type="EMBL" id="OGG44691.1"/>
    </source>
</evidence>
<dbReference type="InterPro" id="IPR001130">
    <property type="entry name" value="TatD-like"/>
</dbReference>
<keyword evidence="1 3" id="KW-0479">Metal-binding</keyword>
<feature type="binding site" evidence="3">
    <location>
        <position position="133"/>
    </location>
    <ligand>
        <name>a divalent metal cation</name>
        <dbReference type="ChEBI" id="CHEBI:60240"/>
        <label>2</label>
    </ligand>
</feature>
<dbReference type="CDD" id="cd01310">
    <property type="entry name" value="TatD_DNAse"/>
    <property type="match status" value="1"/>
</dbReference>
<dbReference type="InterPro" id="IPR032466">
    <property type="entry name" value="Metal_Hydrolase"/>
</dbReference>
<dbReference type="AlphaFoldDB" id="A0A1F6C6C1"/>
<dbReference type="PANTHER" id="PTHR46124:SF2">
    <property type="entry name" value="D-AMINOACYL-TRNA DEACYLASE"/>
    <property type="match status" value="1"/>
</dbReference>
<keyword evidence="2" id="KW-0378">Hydrolase</keyword>
<dbReference type="SUPFAM" id="SSF51556">
    <property type="entry name" value="Metallo-dependent hydrolases"/>
    <property type="match status" value="1"/>
</dbReference>
<comment type="caution">
    <text evidence="4">The sequence shown here is derived from an EMBL/GenBank/DDBJ whole genome shotgun (WGS) entry which is preliminary data.</text>
</comment>
<dbReference type="Pfam" id="PF01026">
    <property type="entry name" value="TatD_DNase"/>
    <property type="match status" value="1"/>
</dbReference>
<dbReference type="FunFam" id="3.20.20.140:FF:000005">
    <property type="entry name" value="TatD family hydrolase"/>
    <property type="match status" value="1"/>
</dbReference>
<dbReference type="GO" id="GO:0046872">
    <property type="term" value="F:metal ion binding"/>
    <property type="evidence" value="ECO:0007669"/>
    <property type="project" value="UniProtKB-KW"/>
</dbReference>
<dbReference type="Proteomes" id="UP000178249">
    <property type="component" value="Unassembled WGS sequence"/>
</dbReference>